<dbReference type="InterPro" id="IPR011042">
    <property type="entry name" value="6-blade_b-propeller_TolB-like"/>
</dbReference>
<gene>
    <name evidence="2" type="ORF">DQQ10_11785</name>
</gene>
<keyword evidence="3" id="KW-1185">Reference proteome</keyword>
<reference evidence="2 3" key="1">
    <citation type="submission" date="2018-06" db="EMBL/GenBank/DDBJ databases">
        <title>Chryseolinea flavus sp. nov., a member of the phylum Bacteroidetes isolated from soil.</title>
        <authorList>
            <person name="Li Y."/>
            <person name="Wang J."/>
        </authorList>
    </citation>
    <scope>NUCLEOTIDE SEQUENCE [LARGE SCALE GENOMIC DNA]</scope>
    <source>
        <strain evidence="2 3">SDU1-6</strain>
    </source>
</reference>
<dbReference type="AlphaFoldDB" id="A0A364Y515"/>
<organism evidence="2 3">
    <name type="scientific">Pseudochryseolinea flava</name>
    <dbReference type="NCBI Taxonomy" id="2059302"/>
    <lineage>
        <taxon>Bacteria</taxon>
        <taxon>Pseudomonadati</taxon>
        <taxon>Bacteroidota</taxon>
        <taxon>Cytophagia</taxon>
        <taxon>Cytophagales</taxon>
        <taxon>Fulvivirgaceae</taxon>
        <taxon>Pseudochryseolinea</taxon>
    </lineage>
</organism>
<dbReference type="Pfam" id="PF07676">
    <property type="entry name" value="PD40"/>
    <property type="match status" value="2"/>
</dbReference>
<evidence type="ECO:0008006" key="4">
    <source>
        <dbReference type="Google" id="ProtNLM"/>
    </source>
</evidence>
<evidence type="ECO:0000256" key="1">
    <source>
        <dbReference type="SAM" id="SignalP"/>
    </source>
</evidence>
<name>A0A364Y515_9BACT</name>
<comment type="caution">
    <text evidence="2">The sequence shown here is derived from an EMBL/GenBank/DDBJ whole genome shotgun (WGS) entry which is preliminary data.</text>
</comment>
<protein>
    <recommendedName>
        <fullName evidence="4">Exo-alpha-sialidase</fullName>
    </recommendedName>
</protein>
<dbReference type="Proteomes" id="UP000251889">
    <property type="component" value="Unassembled WGS sequence"/>
</dbReference>
<dbReference type="SUPFAM" id="SSF82171">
    <property type="entry name" value="DPP6 N-terminal domain-like"/>
    <property type="match status" value="1"/>
</dbReference>
<evidence type="ECO:0000313" key="2">
    <source>
        <dbReference type="EMBL" id="RAW00917.1"/>
    </source>
</evidence>
<evidence type="ECO:0000313" key="3">
    <source>
        <dbReference type="Proteomes" id="UP000251889"/>
    </source>
</evidence>
<feature type="chain" id="PRO_5017007561" description="Exo-alpha-sialidase" evidence="1">
    <location>
        <begin position="25"/>
        <end position="298"/>
    </location>
</feature>
<accession>A0A364Y515</accession>
<proteinExistence type="predicted"/>
<dbReference type="Gene3D" id="2.120.10.30">
    <property type="entry name" value="TolB, C-terminal domain"/>
    <property type="match status" value="1"/>
</dbReference>
<keyword evidence="1" id="KW-0732">Signal</keyword>
<dbReference type="EMBL" id="QMFY01000005">
    <property type="protein sequence ID" value="RAW00917.1"/>
    <property type="molecule type" value="Genomic_DNA"/>
</dbReference>
<feature type="signal peptide" evidence="1">
    <location>
        <begin position="1"/>
        <end position="24"/>
    </location>
</feature>
<dbReference type="InterPro" id="IPR011659">
    <property type="entry name" value="WD40"/>
</dbReference>
<sequence length="298" mass="33551">MRFFIKKEIMRITLLLLLVVSNLAAQKTPEIFQPGLISNGGVFGFTLSPDGKEAFWVQSNGGRDTLIIMHSMNVKGKWQQPTPASFSGNAGVWKDIDPVFSPDGKTILFQSNRPVEGKPDRTFFDIWISKREKNGWSKAIHLGNVINTDASESFASMTKSGNIYFMKDNPDGKGSSDIWVSKFENNQYKDAVNLGAPVNTTFRESNPFVSPNEDYIIYFSSDSTGLGDVDLFISFKHGDQWSKPKSLGSPINGKLGEFCPFYHERQKKLYFCRTVTHANGRRTEDIFVVDFDPAIFRN</sequence>